<dbReference type="PANTHER" id="PTHR46577">
    <property type="entry name" value="HTH-TYPE TRANSCRIPTIONAL REGULATORY PROTEIN GABR"/>
    <property type="match status" value="1"/>
</dbReference>
<keyword evidence="7" id="KW-0808">Transferase</keyword>
<evidence type="ECO:0000256" key="3">
    <source>
        <dbReference type="ARBA" id="ARBA00023015"/>
    </source>
</evidence>
<keyword evidence="2" id="KW-0663">Pyridoxal phosphate</keyword>
<proteinExistence type="inferred from homology"/>
<dbReference type="InterPro" id="IPR015422">
    <property type="entry name" value="PyrdxlP-dep_Trfase_small"/>
</dbReference>
<name>A0A3R8S9A8_9BURK</name>
<dbReference type="PANTHER" id="PTHR46577:SF2">
    <property type="entry name" value="TRANSCRIPTIONAL REGULATORY PROTEIN"/>
    <property type="match status" value="1"/>
</dbReference>
<dbReference type="InterPro" id="IPR000524">
    <property type="entry name" value="Tscrpt_reg_HTH_GntR"/>
</dbReference>
<dbReference type="AlphaFoldDB" id="A0A3R8S9A8"/>
<dbReference type="InterPro" id="IPR036388">
    <property type="entry name" value="WH-like_DNA-bd_sf"/>
</dbReference>
<evidence type="ECO:0000313" key="7">
    <source>
        <dbReference type="EMBL" id="RRS04498.1"/>
    </source>
</evidence>
<dbReference type="GO" id="GO:0003700">
    <property type="term" value="F:DNA-binding transcription factor activity"/>
    <property type="evidence" value="ECO:0007669"/>
    <property type="project" value="InterPro"/>
</dbReference>
<dbReference type="GO" id="GO:0030170">
    <property type="term" value="F:pyridoxal phosphate binding"/>
    <property type="evidence" value="ECO:0007669"/>
    <property type="project" value="InterPro"/>
</dbReference>
<dbReference type="RefSeq" id="WP_125242872.1">
    <property type="nucleotide sequence ID" value="NZ_RSED01000006.1"/>
</dbReference>
<dbReference type="SMART" id="SM00345">
    <property type="entry name" value="HTH_GNTR"/>
    <property type="match status" value="1"/>
</dbReference>
<dbReference type="InterPro" id="IPR051446">
    <property type="entry name" value="HTH_trans_reg/aminotransferase"/>
</dbReference>
<comment type="similarity">
    <text evidence="1">In the C-terminal section; belongs to the class-I pyridoxal-phosphate-dependent aminotransferase family.</text>
</comment>
<dbReference type="SUPFAM" id="SSF53383">
    <property type="entry name" value="PLP-dependent transferases"/>
    <property type="match status" value="1"/>
</dbReference>
<dbReference type="Gene3D" id="1.10.10.10">
    <property type="entry name" value="Winged helix-like DNA-binding domain superfamily/Winged helix DNA-binding domain"/>
    <property type="match status" value="1"/>
</dbReference>
<gene>
    <name evidence="7" type="ORF">EIP75_08680</name>
</gene>
<keyword evidence="8" id="KW-1185">Reference proteome</keyword>
<dbReference type="OrthoDB" id="9804020at2"/>
<keyword evidence="7" id="KW-0032">Aminotransferase</keyword>
<dbReference type="GO" id="GO:0008483">
    <property type="term" value="F:transaminase activity"/>
    <property type="evidence" value="ECO:0007669"/>
    <property type="project" value="UniProtKB-KW"/>
</dbReference>
<dbReference type="GO" id="GO:0003677">
    <property type="term" value="F:DNA binding"/>
    <property type="evidence" value="ECO:0007669"/>
    <property type="project" value="UniProtKB-KW"/>
</dbReference>
<keyword evidence="3" id="KW-0805">Transcription regulation</keyword>
<evidence type="ECO:0000256" key="5">
    <source>
        <dbReference type="ARBA" id="ARBA00023163"/>
    </source>
</evidence>
<keyword evidence="4" id="KW-0238">DNA-binding</keyword>
<evidence type="ECO:0000313" key="8">
    <source>
        <dbReference type="Proteomes" id="UP000269265"/>
    </source>
</evidence>
<dbReference type="CDD" id="cd07377">
    <property type="entry name" value="WHTH_GntR"/>
    <property type="match status" value="1"/>
</dbReference>
<evidence type="ECO:0000256" key="2">
    <source>
        <dbReference type="ARBA" id="ARBA00022898"/>
    </source>
</evidence>
<dbReference type="InterPro" id="IPR036390">
    <property type="entry name" value="WH_DNA-bd_sf"/>
</dbReference>
<evidence type="ECO:0000256" key="4">
    <source>
        <dbReference type="ARBA" id="ARBA00023125"/>
    </source>
</evidence>
<dbReference type="Pfam" id="PF00155">
    <property type="entry name" value="Aminotran_1_2"/>
    <property type="match status" value="1"/>
</dbReference>
<dbReference type="CDD" id="cd00609">
    <property type="entry name" value="AAT_like"/>
    <property type="match status" value="1"/>
</dbReference>
<dbReference type="InterPro" id="IPR004839">
    <property type="entry name" value="Aminotransferase_I/II_large"/>
</dbReference>
<comment type="caution">
    <text evidence="7">The sequence shown here is derived from an EMBL/GenBank/DDBJ whole genome shotgun (WGS) entry which is preliminary data.</text>
</comment>
<dbReference type="Gene3D" id="3.90.1150.10">
    <property type="entry name" value="Aspartate Aminotransferase, domain 1"/>
    <property type="match status" value="1"/>
</dbReference>
<organism evidence="7 8">
    <name type="scientific">Aquabacterium soli</name>
    <dbReference type="NCBI Taxonomy" id="2493092"/>
    <lineage>
        <taxon>Bacteria</taxon>
        <taxon>Pseudomonadati</taxon>
        <taxon>Pseudomonadota</taxon>
        <taxon>Betaproteobacteria</taxon>
        <taxon>Burkholderiales</taxon>
        <taxon>Aquabacterium</taxon>
    </lineage>
</organism>
<dbReference type="SUPFAM" id="SSF46785">
    <property type="entry name" value="Winged helix' DNA-binding domain"/>
    <property type="match status" value="1"/>
</dbReference>
<evidence type="ECO:0000259" key="6">
    <source>
        <dbReference type="PROSITE" id="PS50949"/>
    </source>
</evidence>
<dbReference type="EMBL" id="RSED01000006">
    <property type="protein sequence ID" value="RRS04498.1"/>
    <property type="molecule type" value="Genomic_DNA"/>
</dbReference>
<dbReference type="Proteomes" id="UP000269265">
    <property type="component" value="Unassembled WGS sequence"/>
</dbReference>
<dbReference type="PROSITE" id="PS50949">
    <property type="entry name" value="HTH_GNTR"/>
    <property type="match status" value="1"/>
</dbReference>
<dbReference type="InterPro" id="IPR015421">
    <property type="entry name" value="PyrdxlP-dep_Trfase_major"/>
</dbReference>
<protein>
    <submittedName>
        <fullName evidence="7">PLP-dependent aminotransferase family protein</fullName>
    </submittedName>
</protein>
<feature type="domain" description="HTH gntR-type" evidence="6">
    <location>
        <begin position="16"/>
        <end position="84"/>
    </location>
</feature>
<dbReference type="InterPro" id="IPR015424">
    <property type="entry name" value="PyrdxlP-dep_Trfase"/>
</dbReference>
<dbReference type="Pfam" id="PF00392">
    <property type="entry name" value="GntR"/>
    <property type="match status" value="1"/>
</dbReference>
<dbReference type="Gene3D" id="3.40.640.10">
    <property type="entry name" value="Type I PLP-dependent aspartate aminotransferase-like (Major domain)"/>
    <property type="match status" value="1"/>
</dbReference>
<keyword evidence="5" id="KW-0804">Transcription</keyword>
<reference evidence="7 8" key="1">
    <citation type="submission" date="2018-12" db="EMBL/GenBank/DDBJ databases">
        <title>The whole draft genome of Aquabacterium sp. SJQ9.</title>
        <authorList>
            <person name="Sun L."/>
            <person name="Gao X."/>
            <person name="Chen W."/>
            <person name="Huang K."/>
        </authorList>
    </citation>
    <scope>NUCLEOTIDE SEQUENCE [LARGE SCALE GENOMIC DNA]</scope>
    <source>
        <strain evidence="7 8">SJQ9</strain>
    </source>
</reference>
<sequence length="484" mass="52716">MSTAFAAPPLSRDSDLPLAEQLAGRFAEMIRQHHLSPGARLPSVRSCAQTHGVSPYTVVAAYDQLLARGLVESRPQRGFFVRAQPVGPARATTPAPHPFQPSTPIDATTLIRGMFHEPGTRPMPGLGTLPPAWLDAAMLGAALRKVTQGERLEALSLHYGEPQGDQRLRDALSHRMAELGLRAAPEQFITTVGATQALDLVSRTLLRPGDAVLVDEPGWAVEFARLAQLGMRILPVPRGQDGPDLAVLAHLAQSHAPKLYVTVSVLHNPTSAMLSPGHAHQVLKLAEAHDFHILEDDVYGFLAPPHATRMAVLDELQRVILVGSFSKALSPSWRVGYIAAPPGLVERIVNTKLLTTLTTAPLLEQALAWCLEQGLMRRHCERVVAQLDAARTRCMQLIRSAGFQLLSAPQGLFGWVDVGVDTERLVIPLLEAGWLIAPGALFHAHRQPSTLMRINYASSQDARFWKTLQAEAMRLSSQRPSTAR</sequence>
<accession>A0A3R8S9A8</accession>
<evidence type="ECO:0000256" key="1">
    <source>
        <dbReference type="ARBA" id="ARBA00005384"/>
    </source>
</evidence>